<feature type="compositionally biased region" description="Pro residues" evidence="1">
    <location>
        <begin position="1884"/>
        <end position="1900"/>
    </location>
</feature>
<dbReference type="SUPFAM" id="SSF48350">
    <property type="entry name" value="GTPase activation domain, GAP"/>
    <property type="match status" value="1"/>
</dbReference>
<gene>
    <name evidence="3" type="ORF">TTAC_LOCUS667</name>
</gene>
<dbReference type="WBParaSite" id="TTAC_0000066601-mRNA-1">
    <property type="protein sequence ID" value="TTAC_0000066601-mRNA-1"/>
    <property type="gene ID" value="TTAC_0000066601"/>
</dbReference>
<dbReference type="InterPro" id="IPR000048">
    <property type="entry name" value="IQ_motif_EF-hand-BS"/>
</dbReference>
<organism evidence="5">
    <name type="scientific">Hydatigena taeniaeformis</name>
    <name type="common">Feline tapeworm</name>
    <name type="synonym">Taenia taeniaeformis</name>
    <dbReference type="NCBI Taxonomy" id="6205"/>
    <lineage>
        <taxon>Eukaryota</taxon>
        <taxon>Metazoa</taxon>
        <taxon>Spiralia</taxon>
        <taxon>Lophotrochozoa</taxon>
        <taxon>Platyhelminthes</taxon>
        <taxon>Cestoda</taxon>
        <taxon>Eucestoda</taxon>
        <taxon>Cyclophyllidea</taxon>
        <taxon>Taeniidae</taxon>
        <taxon>Hydatigera</taxon>
    </lineage>
</organism>
<dbReference type="GO" id="GO:0005938">
    <property type="term" value="C:cell cortex"/>
    <property type="evidence" value="ECO:0007669"/>
    <property type="project" value="TreeGrafter"/>
</dbReference>
<dbReference type="PROSITE" id="PS50096">
    <property type="entry name" value="IQ"/>
    <property type="match status" value="1"/>
</dbReference>
<evidence type="ECO:0000256" key="1">
    <source>
        <dbReference type="SAM" id="MobiDB-lite"/>
    </source>
</evidence>
<dbReference type="GO" id="GO:0005096">
    <property type="term" value="F:GTPase activator activity"/>
    <property type="evidence" value="ECO:0007669"/>
    <property type="project" value="TreeGrafter"/>
</dbReference>
<dbReference type="EMBL" id="UYWX01000075">
    <property type="protein sequence ID" value="VDM16810.1"/>
    <property type="molecule type" value="Genomic_DNA"/>
</dbReference>
<feature type="region of interest" description="Disordered" evidence="1">
    <location>
        <begin position="979"/>
        <end position="1004"/>
    </location>
</feature>
<dbReference type="InterPro" id="IPR001936">
    <property type="entry name" value="RasGAP_dom"/>
</dbReference>
<dbReference type="PANTHER" id="PTHR14149:SF14">
    <property type="entry name" value="CALPONIN-HOMOLOGY (CH) DOMAIN-CONTAINING PROTEIN"/>
    <property type="match status" value="1"/>
</dbReference>
<name>A0A0R3WJ40_HYDTA</name>
<dbReference type="GO" id="GO:0005516">
    <property type="term" value="F:calmodulin binding"/>
    <property type="evidence" value="ECO:0007669"/>
    <property type="project" value="TreeGrafter"/>
</dbReference>
<dbReference type="SMART" id="SM00015">
    <property type="entry name" value="IQ"/>
    <property type="match status" value="2"/>
</dbReference>
<dbReference type="PROSITE" id="PS50018">
    <property type="entry name" value="RAS_GTPASE_ACTIV_2"/>
    <property type="match status" value="1"/>
</dbReference>
<proteinExistence type="predicted"/>
<evidence type="ECO:0000313" key="5">
    <source>
        <dbReference type="WBParaSite" id="TTAC_0000066601-mRNA-1"/>
    </source>
</evidence>
<feature type="region of interest" description="Disordered" evidence="1">
    <location>
        <begin position="1880"/>
        <end position="1900"/>
    </location>
</feature>
<dbReference type="GO" id="GO:0051015">
    <property type="term" value="F:actin filament binding"/>
    <property type="evidence" value="ECO:0007669"/>
    <property type="project" value="TreeGrafter"/>
</dbReference>
<sequence length="1976" mass="222390">MYSGLFTSLRDSLLHQDVHACFHTLQHPKLHMGDLLKPSHKEWYFVVLENNLDKMIRCLDDSGGDEETLVRSLKVSVKLANAYARREELLDQSLQAINMAVWKDDPLATISALIEHNDNLNGIARDLVGTVSVKEIASSMVLQTRAELIHEELKAALKEKGKHLSYEEVLTIMRVLHRVIGLNEAVSVRNASKIMPILLAKDALWENVVQSNGDLGATYLCRLCDAQDEKSTETGELFKVLLKCIVCLPHHLFVLLFAYPKLLIIDLRVNLCAHSFRKLGELNSSDKHLFTGMPSILSHCEIQRIINEVAKAELCQRESSSALNMNDFEASTCAPEEVIIAPIACSDSTVKTCEYYLSRVHCSLTPGDEFVLWGWLQALRTTGYLSDVSSQLSSDHIDLYRCVLSTLTKRTASSVKEALQLAHNIHARALALGKVLRDINNFLQHPNGWQGLKNYILKLDSKRGSSPCCTALRLHVKRKCIEEYVEALFQIKTSKQEMNVSRGECSPRECHGWLVTSVSSMREEGHAEKEQWQEERVEENEKAIYFYFNIKSQRLIWKPSYTTPEPTYLEPDLLTREEIEACINRVNLGVQPPQSGLRKRISAEAFDLLDRLIRAWIIRQHYREWMLALCEKMRIIGEKKRLLRGICLYQAMWRGFCIRRRYKAYLQVLRSPNLQSAAIQILHFIRRQRRRRFVEQTVNGVRHVLKCIRRFQALWRGFALRQTLTTALVLALNPMSPSACERPLVTLARLLSSCLMPTLTDDIYNFQLNCFQAAQGVEDKAEQLMRLQDDIESASKLLQLVVQMRQAAMTSKARRAMLCFSTVTLCGDSRNLSHHLQPSQTSPTEVISEKYGGLLFLLYAQPDYLARLLVELPAHVLWVEKVEGVLETCKPTDFALRLERIILSLYDYGKRGGGEVRFTFLISRALHIQLHTTPWNEVKSMRSHFALRLAVAMTHVSHSTRGTVVKRLIPLLQNILTADTQREEGERRPSSRMPQGDGIASLHHTSHRAGNTRILQPTNAEGEGKVVVVMSKERNRSRWRDVTSTIEVDRGLCRTPSKGTNVSWLVHVAERLFFALFEEEGGVVLPSPLLVFIQEVFRLLRQRFPQQPIKDLLKFVGLHLFYRYIHSIILAPDAFATTDSESRESTPTVQRPEDVQRATLAGLSRLLCLVVENKGIASTTTTSGMVDETRTLNGLIKVWHVRFKAYLLKLIGDEKKCCEPSVGKLRRMANEWICRLSCSNAVVAEARNVTMNVDELVELHRLINAYRVKIAPNPDDPLHEEMKKVEHLPQVLYRHPGAKGNDGRTDEKLVWSVEVTKQRSSKGASGLEGFTLQDHITTKTTAAGLRLCEVPLLAGGRDRGGYTDGVGGVTRSSSSNNSNNTPVTSGQAQLDDRKESRNHEALFRYYRFKSSDTSDLVLPEGNQVHLCMRAKSAKEMGNACLYTARALGMSSTACFSFAARNCCSFHTRNAYSSNVHHGAAFISHTFLPDANSCVFCASERVHLRPPHFIYGWTETMPPTAKAIRPLGRSTSNTEVEGVAVGERFAIGETQRRTRFTIGQDGVVVSATPANREKIVWPAEARRFATLWTQAKQAMVHLLSSLTVHRDALSEEVLLEQRKRMSNVPSWFSLLRSWLTRAMEEGEDGHLEDGCALVKRLHEIINTLYSAICAIQTMRNEGITTLWHDLIVGVARDVLHMDAACATAEWKRISNRLVAVNCALEDRLQAGQAILTSAQQALCHALQPRCPLNSKFAIRCVVHSFSLPRSRAMVGVSLPFGYLMSHTILKEEEALCVFSGKQMRNMRLDVVAVPRATMVGGFGLTVFLLGVQWEEPEEIQLPHLLHSLCCGESSLVLFSHQLHFNLLPFIQMIFNKFYAAPLPTHPSSSTPPCPPPQSSPHSPLLPLPSFHTSSASFASANESDSDVTVKELVVDLAQAKVFGVDKWTSCQNRANIADLTMKGIWARDIDALAEAALTLTP</sequence>
<accession>A0A0R3WJ40</accession>
<reference evidence="3 4" key="2">
    <citation type="submission" date="2018-11" db="EMBL/GenBank/DDBJ databases">
        <authorList>
            <consortium name="Pathogen Informatics"/>
        </authorList>
    </citation>
    <scope>NUCLEOTIDE SEQUENCE [LARGE SCALE GENOMIC DNA]</scope>
</reference>
<evidence type="ECO:0000259" key="2">
    <source>
        <dbReference type="PROSITE" id="PS50018"/>
    </source>
</evidence>
<feature type="region of interest" description="Disordered" evidence="1">
    <location>
        <begin position="1363"/>
        <end position="1394"/>
    </location>
</feature>
<protein>
    <submittedName>
        <fullName evidence="5">Ras-GAP domain-containing protein</fullName>
    </submittedName>
</protein>
<reference evidence="5" key="1">
    <citation type="submission" date="2016-03" db="UniProtKB">
        <authorList>
            <consortium name="WormBaseParasite"/>
        </authorList>
    </citation>
    <scope>IDENTIFICATION</scope>
</reference>
<dbReference type="STRING" id="6205.A0A0R3WJ40"/>
<dbReference type="Proteomes" id="UP000274429">
    <property type="component" value="Unassembled WGS sequence"/>
</dbReference>
<dbReference type="OrthoDB" id="775356at2759"/>
<keyword evidence="4" id="KW-1185">Reference proteome</keyword>
<dbReference type="InterPro" id="IPR008936">
    <property type="entry name" value="Rho_GTPase_activation_prot"/>
</dbReference>
<dbReference type="GO" id="GO:1903479">
    <property type="term" value="P:mitotic actomyosin contractile ring assembly actin filament organization"/>
    <property type="evidence" value="ECO:0007669"/>
    <property type="project" value="TreeGrafter"/>
</dbReference>
<feature type="compositionally biased region" description="Basic and acidic residues" evidence="1">
    <location>
        <begin position="980"/>
        <end position="989"/>
    </location>
</feature>
<dbReference type="PANTHER" id="PTHR14149">
    <property type="entry name" value="RAS GTPASE-ACTIVATING PROTEIN WITH IQ MOTIF"/>
    <property type="match status" value="1"/>
</dbReference>
<feature type="domain" description="Ras-GAP" evidence="2">
    <location>
        <begin position="1085"/>
        <end position="1172"/>
    </location>
</feature>
<feature type="compositionally biased region" description="Low complexity" evidence="1">
    <location>
        <begin position="1369"/>
        <end position="1386"/>
    </location>
</feature>
<evidence type="ECO:0000313" key="3">
    <source>
        <dbReference type="EMBL" id="VDM16810.1"/>
    </source>
</evidence>
<dbReference type="Gene3D" id="1.10.506.10">
    <property type="entry name" value="GTPase Activation - p120gap, domain 1"/>
    <property type="match status" value="1"/>
</dbReference>
<evidence type="ECO:0000313" key="4">
    <source>
        <dbReference type="Proteomes" id="UP000274429"/>
    </source>
</evidence>